<evidence type="ECO:0000259" key="8">
    <source>
        <dbReference type="PROSITE" id="PS50928"/>
    </source>
</evidence>
<dbReference type="PANTHER" id="PTHR43744:SF12">
    <property type="entry name" value="ABC TRANSPORTER PERMEASE PROTEIN MG189-RELATED"/>
    <property type="match status" value="1"/>
</dbReference>
<dbReference type="PROSITE" id="PS50928">
    <property type="entry name" value="ABC_TM1"/>
    <property type="match status" value="1"/>
</dbReference>
<feature type="transmembrane region" description="Helical" evidence="7">
    <location>
        <begin position="12"/>
        <end position="37"/>
    </location>
</feature>
<accession>A0A6J4JTJ3</accession>
<dbReference type="CDD" id="cd06261">
    <property type="entry name" value="TM_PBP2"/>
    <property type="match status" value="1"/>
</dbReference>
<evidence type="ECO:0000256" key="5">
    <source>
        <dbReference type="ARBA" id="ARBA00022989"/>
    </source>
</evidence>
<feature type="domain" description="ABC transmembrane type-1" evidence="8">
    <location>
        <begin position="1"/>
        <end position="167"/>
    </location>
</feature>
<evidence type="ECO:0000256" key="2">
    <source>
        <dbReference type="ARBA" id="ARBA00022448"/>
    </source>
</evidence>
<dbReference type="EMBL" id="CADCTR010001226">
    <property type="protein sequence ID" value="CAA9286870.1"/>
    <property type="molecule type" value="Genomic_DNA"/>
</dbReference>
<evidence type="ECO:0000256" key="4">
    <source>
        <dbReference type="ARBA" id="ARBA00022692"/>
    </source>
</evidence>
<evidence type="ECO:0000313" key="9">
    <source>
        <dbReference type="EMBL" id="CAA9286870.1"/>
    </source>
</evidence>
<evidence type="ECO:0000256" key="1">
    <source>
        <dbReference type="ARBA" id="ARBA00004651"/>
    </source>
</evidence>
<dbReference type="GO" id="GO:0055085">
    <property type="term" value="P:transmembrane transport"/>
    <property type="evidence" value="ECO:0007669"/>
    <property type="project" value="InterPro"/>
</dbReference>
<evidence type="ECO:0000256" key="3">
    <source>
        <dbReference type="ARBA" id="ARBA00022475"/>
    </source>
</evidence>
<keyword evidence="4 7" id="KW-0812">Transmembrane</keyword>
<proteinExistence type="inferred from homology"/>
<comment type="similarity">
    <text evidence="7">Belongs to the binding-protein-dependent transport system permease family.</text>
</comment>
<keyword evidence="3" id="KW-1003">Cell membrane</keyword>
<evidence type="ECO:0000256" key="7">
    <source>
        <dbReference type="RuleBase" id="RU363032"/>
    </source>
</evidence>
<dbReference type="SUPFAM" id="SSF161098">
    <property type="entry name" value="MetI-like"/>
    <property type="match status" value="1"/>
</dbReference>
<dbReference type="InterPro" id="IPR035906">
    <property type="entry name" value="MetI-like_sf"/>
</dbReference>
<keyword evidence="6 7" id="KW-0472">Membrane</keyword>
<sequence>YAFARLRFRGRDFLFLVYLGTLMIPRQVTLIPQFILMRELGWVDTYQGLIIPQAFSAFGTFLLRQFFVGIPRELEDAARIDGASRFECFRRIILPLSGAALATLMVFAFLFQWNNLLWPLVMSNTDSTRPVAVGLRAFQGQYSTDWNLLMAAAALATIPVIVVYVAAQRWFVRGITLSGFGGR</sequence>
<keyword evidence="5 7" id="KW-1133">Transmembrane helix</keyword>
<keyword evidence="2 7" id="KW-0813">Transport</keyword>
<dbReference type="Gene3D" id="1.10.3720.10">
    <property type="entry name" value="MetI-like"/>
    <property type="match status" value="1"/>
</dbReference>
<protein>
    <submittedName>
        <fullName evidence="9">ABC transporter, permease protein 2 (Cluster 1, maltose/g3p/polyamine/iron)</fullName>
    </submittedName>
</protein>
<comment type="subcellular location">
    <subcellularLocation>
        <location evidence="1 7">Cell membrane</location>
        <topology evidence="1 7">Multi-pass membrane protein</topology>
    </subcellularLocation>
</comment>
<reference evidence="9" key="1">
    <citation type="submission" date="2020-02" db="EMBL/GenBank/DDBJ databases">
        <authorList>
            <person name="Meier V. D."/>
        </authorList>
    </citation>
    <scope>NUCLEOTIDE SEQUENCE</scope>
    <source>
        <strain evidence="9">AVDCRST_MAG93</strain>
    </source>
</reference>
<dbReference type="InterPro" id="IPR000515">
    <property type="entry name" value="MetI-like"/>
</dbReference>
<gene>
    <name evidence="9" type="ORF">AVDCRST_MAG93-3600</name>
</gene>
<feature type="transmembrane region" description="Helical" evidence="7">
    <location>
        <begin position="146"/>
        <end position="167"/>
    </location>
</feature>
<feature type="transmembrane region" description="Helical" evidence="7">
    <location>
        <begin position="49"/>
        <end position="71"/>
    </location>
</feature>
<evidence type="ECO:0000256" key="6">
    <source>
        <dbReference type="ARBA" id="ARBA00023136"/>
    </source>
</evidence>
<name>A0A6J4JTJ3_9CHLR</name>
<dbReference type="PANTHER" id="PTHR43744">
    <property type="entry name" value="ABC TRANSPORTER PERMEASE PROTEIN MG189-RELATED-RELATED"/>
    <property type="match status" value="1"/>
</dbReference>
<organism evidence="9">
    <name type="scientific">uncultured Chloroflexia bacterium</name>
    <dbReference type="NCBI Taxonomy" id="1672391"/>
    <lineage>
        <taxon>Bacteria</taxon>
        <taxon>Bacillati</taxon>
        <taxon>Chloroflexota</taxon>
        <taxon>Chloroflexia</taxon>
        <taxon>environmental samples</taxon>
    </lineage>
</organism>
<feature type="transmembrane region" description="Helical" evidence="7">
    <location>
        <begin position="92"/>
        <end position="113"/>
    </location>
</feature>
<dbReference type="Pfam" id="PF00528">
    <property type="entry name" value="BPD_transp_1"/>
    <property type="match status" value="1"/>
</dbReference>
<dbReference type="AlphaFoldDB" id="A0A6J4JTJ3"/>
<dbReference type="GO" id="GO:0005886">
    <property type="term" value="C:plasma membrane"/>
    <property type="evidence" value="ECO:0007669"/>
    <property type="project" value="UniProtKB-SubCell"/>
</dbReference>
<feature type="non-terminal residue" evidence="9">
    <location>
        <position position="1"/>
    </location>
</feature>